<dbReference type="InterPro" id="IPR000488">
    <property type="entry name" value="Death_dom"/>
</dbReference>
<dbReference type="Gene3D" id="1.10.533.10">
    <property type="entry name" value="Death Domain, Fas"/>
    <property type="match status" value="2"/>
</dbReference>
<evidence type="ECO:0000313" key="2">
    <source>
        <dbReference type="Proteomes" id="UP001652625"/>
    </source>
</evidence>
<reference evidence="2" key="1">
    <citation type="submission" date="2025-05" db="UniProtKB">
        <authorList>
            <consortium name="RefSeq"/>
        </authorList>
    </citation>
    <scope>NUCLEOTIDE SEQUENCE [LARGE SCALE GENOMIC DNA]</scope>
</reference>
<dbReference type="GeneID" id="136075123"/>
<evidence type="ECO:0000313" key="3">
    <source>
        <dbReference type="RefSeq" id="XP_065643513.1"/>
    </source>
</evidence>
<dbReference type="InterPro" id="IPR011029">
    <property type="entry name" value="DEATH-like_dom_sf"/>
</dbReference>
<gene>
    <name evidence="3" type="primary">LOC136075123</name>
</gene>
<reference evidence="3" key="2">
    <citation type="submission" date="2025-08" db="UniProtKB">
        <authorList>
            <consortium name="RefSeq"/>
        </authorList>
    </citation>
    <scope>IDENTIFICATION</scope>
</reference>
<dbReference type="SUPFAM" id="SSF47986">
    <property type="entry name" value="DEATH domain"/>
    <property type="match status" value="2"/>
</dbReference>
<proteinExistence type="predicted"/>
<dbReference type="RefSeq" id="XP_065643513.1">
    <property type="nucleotide sequence ID" value="XM_065787441.1"/>
</dbReference>
<dbReference type="PROSITE" id="PS50017">
    <property type="entry name" value="DEATH_DOMAIN"/>
    <property type="match status" value="2"/>
</dbReference>
<sequence>MDEILQNPEFQIKLAELLAEDWFEIGICLKVKERSLNSIRSDFILFQKQKDKAYEMIKKWFNYDDNPTFEKLKLAILKIEKKDLLKEVKDLASGFSTTPSVLSKDISNTGNDKQFALTSKIVGRVGYFIGGKFDMFGRHLGLSQYDISNIDADKQNAQAKAVAVIDMWIEYNKISKWEQLKKELLLFKHENTVEEIEKEFGYK</sequence>
<name>A0ABM4B3W7_HYDVU</name>
<keyword evidence="2" id="KW-1185">Reference proteome</keyword>
<dbReference type="Proteomes" id="UP001652625">
    <property type="component" value="Chromosome 01"/>
</dbReference>
<feature type="domain" description="Death" evidence="1">
    <location>
        <begin position="129"/>
        <end position="200"/>
    </location>
</feature>
<protein>
    <submittedName>
        <fullName evidence="3">Uncharacterized protein LOC136075123</fullName>
    </submittedName>
</protein>
<evidence type="ECO:0000259" key="1">
    <source>
        <dbReference type="PROSITE" id="PS50017"/>
    </source>
</evidence>
<dbReference type="CDD" id="cd01670">
    <property type="entry name" value="Death"/>
    <property type="match status" value="1"/>
</dbReference>
<feature type="domain" description="Death" evidence="1">
    <location>
        <begin position="18"/>
        <end position="92"/>
    </location>
</feature>
<accession>A0ABM4B3W7</accession>
<organism evidence="2 3">
    <name type="scientific">Hydra vulgaris</name>
    <name type="common">Hydra</name>
    <name type="synonym">Hydra attenuata</name>
    <dbReference type="NCBI Taxonomy" id="6087"/>
    <lineage>
        <taxon>Eukaryota</taxon>
        <taxon>Metazoa</taxon>
        <taxon>Cnidaria</taxon>
        <taxon>Hydrozoa</taxon>
        <taxon>Hydroidolina</taxon>
        <taxon>Anthoathecata</taxon>
        <taxon>Aplanulata</taxon>
        <taxon>Hydridae</taxon>
        <taxon>Hydra</taxon>
    </lineage>
</organism>